<accession>A0A168LV03</accession>
<dbReference type="AlphaFoldDB" id="A0A168LV03"/>
<dbReference type="OrthoDB" id="2279663at2759"/>
<gene>
    <name evidence="1" type="primary">ABSGL_03053.1 scaffold 4127</name>
</gene>
<evidence type="ECO:0000313" key="2">
    <source>
        <dbReference type="Proteomes" id="UP000078561"/>
    </source>
</evidence>
<dbReference type="InParanoid" id="A0A168LV03"/>
<name>A0A168LV03_ABSGL</name>
<proteinExistence type="predicted"/>
<keyword evidence="2" id="KW-1185">Reference proteome</keyword>
<reference evidence="1" key="1">
    <citation type="submission" date="2016-04" db="EMBL/GenBank/DDBJ databases">
        <authorList>
            <person name="Evans L.H."/>
            <person name="Alamgir A."/>
            <person name="Owens N."/>
            <person name="Weber N.D."/>
            <person name="Virtaneva K."/>
            <person name="Barbian K."/>
            <person name="Babar A."/>
            <person name="Rosenke K."/>
        </authorList>
    </citation>
    <scope>NUCLEOTIDE SEQUENCE [LARGE SCALE GENOMIC DNA]</scope>
    <source>
        <strain evidence="1">CBS 101.48</strain>
    </source>
</reference>
<organism evidence="1">
    <name type="scientific">Absidia glauca</name>
    <name type="common">Pin mould</name>
    <dbReference type="NCBI Taxonomy" id="4829"/>
    <lineage>
        <taxon>Eukaryota</taxon>
        <taxon>Fungi</taxon>
        <taxon>Fungi incertae sedis</taxon>
        <taxon>Mucoromycota</taxon>
        <taxon>Mucoromycotina</taxon>
        <taxon>Mucoromycetes</taxon>
        <taxon>Mucorales</taxon>
        <taxon>Cunninghamellaceae</taxon>
        <taxon>Absidia</taxon>
    </lineage>
</organism>
<dbReference type="EMBL" id="LT551814">
    <property type="protein sequence ID" value="SAL97555.1"/>
    <property type="molecule type" value="Genomic_DNA"/>
</dbReference>
<evidence type="ECO:0000313" key="1">
    <source>
        <dbReference type="EMBL" id="SAL97555.1"/>
    </source>
</evidence>
<dbReference type="Proteomes" id="UP000078561">
    <property type="component" value="Unassembled WGS sequence"/>
</dbReference>
<protein>
    <submittedName>
        <fullName evidence="1">Uncharacterized protein</fullName>
    </submittedName>
</protein>
<sequence length="111" mass="12783">MPEQTPTPNDRKHCSDCQRMRDVSLFAGRIDGYSTCRPCRNKRTPIPVAPSRDDMITLDDLADRYFDLSDDNDDDDNNNICFEGHIHLDDSQMDTTNKEIIASIFDKVEEK</sequence>